<gene>
    <name evidence="2" type="ORF">BT63DRAFT_319407</name>
</gene>
<organism evidence="2 3">
    <name type="scientific">Microthyrium microscopicum</name>
    <dbReference type="NCBI Taxonomy" id="703497"/>
    <lineage>
        <taxon>Eukaryota</taxon>
        <taxon>Fungi</taxon>
        <taxon>Dikarya</taxon>
        <taxon>Ascomycota</taxon>
        <taxon>Pezizomycotina</taxon>
        <taxon>Dothideomycetes</taxon>
        <taxon>Dothideomycetes incertae sedis</taxon>
        <taxon>Microthyriales</taxon>
        <taxon>Microthyriaceae</taxon>
        <taxon>Microthyrium</taxon>
    </lineage>
</organism>
<dbReference type="Pfam" id="PF03992">
    <property type="entry name" value="ABM"/>
    <property type="match status" value="1"/>
</dbReference>
<sequence>MDAVFIVAIIKPKEGKLEEVQARVKGLAEIVEKEEPECVSYGLFTNEKEGTIVIIERYKDQAAAEAHRNTPHFAEAIKAGDDWLAEPTKVYPLSNFGGFSRGS</sequence>
<feature type="domain" description="ABM" evidence="1">
    <location>
        <begin position="4"/>
        <end position="92"/>
    </location>
</feature>
<dbReference type="InterPro" id="IPR007138">
    <property type="entry name" value="ABM_dom"/>
</dbReference>
<evidence type="ECO:0000259" key="1">
    <source>
        <dbReference type="PROSITE" id="PS51725"/>
    </source>
</evidence>
<reference evidence="2" key="1">
    <citation type="journal article" date="2020" name="Stud. Mycol.">
        <title>101 Dothideomycetes genomes: a test case for predicting lifestyles and emergence of pathogens.</title>
        <authorList>
            <person name="Haridas S."/>
            <person name="Albert R."/>
            <person name="Binder M."/>
            <person name="Bloem J."/>
            <person name="Labutti K."/>
            <person name="Salamov A."/>
            <person name="Andreopoulos B."/>
            <person name="Baker S."/>
            <person name="Barry K."/>
            <person name="Bills G."/>
            <person name="Bluhm B."/>
            <person name="Cannon C."/>
            <person name="Castanera R."/>
            <person name="Culley D."/>
            <person name="Daum C."/>
            <person name="Ezra D."/>
            <person name="Gonzalez J."/>
            <person name="Henrissat B."/>
            <person name="Kuo A."/>
            <person name="Liang C."/>
            <person name="Lipzen A."/>
            <person name="Lutzoni F."/>
            <person name="Magnuson J."/>
            <person name="Mondo S."/>
            <person name="Nolan M."/>
            <person name="Ohm R."/>
            <person name="Pangilinan J."/>
            <person name="Park H.-J."/>
            <person name="Ramirez L."/>
            <person name="Alfaro M."/>
            <person name="Sun H."/>
            <person name="Tritt A."/>
            <person name="Yoshinaga Y."/>
            <person name="Zwiers L.-H."/>
            <person name="Turgeon B."/>
            <person name="Goodwin S."/>
            <person name="Spatafora J."/>
            <person name="Crous P."/>
            <person name="Grigoriev I."/>
        </authorList>
    </citation>
    <scope>NUCLEOTIDE SEQUENCE</scope>
    <source>
        <strain evidence="2">CBS 115976</strain>
    </source>
</reference>
<dbReference type="InterPro" id="IPR011008">
    <property type="entry name" value="Dimeric_a/b-barrel"/>
</dbReference>
<dbReference type="PANTHER" id="PTHR40624:SF1">
    <property type="entry name" value="BIOSYNTHESIS MONOOXYGENASE, PUTATIVE (AFU_ORTHOLOGUE AFUA_1G12025)-RELATED"/>
    <property type="match status" value="1"/>
</dbReference>
<protein>
    <recommendedName>
        <fullName evidence="1">ABM domain-containing protein</fullName>
    </recommendedName>
</protein>
<dbReference type="Proteomes" id="UP000799302">
    <property type="component" value="Unassembled WGS sequence"/>
</dbReference>
<proteinExistence type="predicted"/>
<accession>A0A6A6U3T2</accession>
<keyword evidence="3" id="KW-1185">Reference proteome</keyword>
<dbReference type="AlphaFoldDB" id="A0A6A6U3T2"/>
<evidence type="ECO:0000313" key="3">
    <source>
        <dbReference type="Proteomes" id="UP000799302"/>
    </source>
</evidence>
<dbReference type="SUPFAM" id="SSF54909">
    <property type="entry name" value="Dimeric alpha+beta barrel"/>
    <property type="match status" value="1"/>
</dbReference>
<dbReference type="PANTHER" id="PTHR40624">
    <property type="entry name" value="BIOSYNTHESIS MONOOXYGENASE, PUTATIVE (AFU_ORTHOLOGUE AFUA_1G12025)-RELATED"/>
    <property type="match status" value="1"/>
</dbReference>
<evidence type="ECO:0000313" key="2">
    <source>
        <dbReference type="EMBL" id="KAF2666802.1"/>
    </source>
</evidence>
<name>A0A6A6U3T2_9PEZI</name>
<dbReference type="EMBL" id="MU004238">
    <property type="protein sequence ID" value="KAF2666802.1"/>
    <property type="molecule type" value="Genomic_DNA"/>
</dbReference>
<dbReference type="Gene3D" id="3.30.70.100">
    <property type="match status" value="1"/>
</dbReference>
<dbReference type="OrthoDB" id="10011777at2759"/>
<dbReference type="PROSITE" id="PS51725">
    <property type="entry name" value="ABM"/>
    <property type="match status" value="1"/>
</dbReference>